<evidence type="ECO:0000313" key="3">
    <source>
        <dbReference type="Proteomes" id="UP000006101"/>
    </source>
</evidence>
<dbReference type="SUPFAM" id="SSF54909">
    <property type="entry name" value="Dimeric alpha+beta barrel"/>
    <property type="match status" value="1"/>
</dbReference>
<proteinExistence type="predicted"/>
<dbReference type="STRING" id="1229908.NKOR_01825"/>
<reference evidence="2 3" key="1">
    <citation type="journal article" date="2012" name="J. Bacteriol.">
        <title>Draft Genome Sequence of an Ammonia-Oxidizing Archaeon, "Candidatus Nitrosopumilus koreensis" AR1, from Marine Sediment.</title>
        <authorList>
            <person name="Park S.J."/>
            <person name="Kim J.G."/>
            <person name="Jung M.Y."/>
            <person name="Kim S.J."/>
            <person name="Cha I.T."/>
            <person name="Kwon K."/>
            <person name="Lee J.H."/>
            <person name="Rhee S.K."/>
        </authorList>
    </citation>
    <scope>NUCLEOTIDE SEQUENCE [LARGE SCALE GENOMIC DNA]</scope>
    <source>
        <strain evidence="2 3">AR1</strain>
    </source>
</reference>
<dbReference type="KEGG" id="nkr:NKOR_01825"/>
<organism evidence="2 3">
    <name type="scientific">Candidatus Nitrosopumilus koreensis AR1</name>
    <dbReference type="NCBI Taxonomy" id="1229908"/>
    <lineage>
        <taxon>Archaea</taxon>
        <taxon>Nitrososphaerota</taxon>
        <taxon>Nitrososphaeria</taxon>
        <taxon>Nitrosopumilales</taxon>
        <taxon>Nitrosopumilaceae</taxon>
        <taxon>Nitrosopumilus</taxon>
    </lineage>
</organism>
<dbReference type="GeneID" id="13725816"/>
<dbReference type="Gene3D" id="3.30.70.920">
    <property type="match status" value="1"/>
</dbReference>
<dbReference type="InterPro" id="IPR019887">
    <property type="entry name" value="Tscrpt_reg_AsnC/Lrp_C"/>
</dbReference>
<dbReference type="HOGENOM" id="CLU_170329_2_0_2"/>
<name>K0B705_9ARCH</name>
<keyword evidence="3" id="KW-1185">Reference proteome</keyword>
<dbReference type="Proteomes" id="UP000006101">
    <property type="component" value="Chromosome"/>
</dbReference>
<dbReference type="AlphaFoldDB" id="K0B705"/>
<protein>
    <submittedName>
        <fullName evidence="2">AsnC family transcriptional regulator</fullName>
    </submittedName>
</protein>
<dbReference type="Pfam" id="PF01037">
    <property type="entry name" value="AsnC_trans_reg"/>
    <property type="match status" value="1"/>
</dbReference>
<evidence type="ECO:0000313" key="2">
    <source>
        <dbReference type="EMBL" id="AFS80271.1"/>
    </source>
</evidence>
<sequence length="83" mass="9344">MQAYILINCQTGSETRLISELMELPEVIEVNGVWGKYDVLLKISTNDPNGAEQIVKQLRNHPDVVDTYTMHVLYGQGGTIDHE</sequence>
<feature type="domain" description="Transcription regulator AsnC/Lrp ligand binding" evidence="1">
    <location>
        <begin position="5"/>
        <end position="73"/>
    </location>
</feature>
<gene>
    <name evidence="2" type="ORF">NKOR_01825</name>
</gene>
<dbReference type="PATRIC" id="fig|1229908.8.peg.384"/>
<dbReference type="RefSeq" id="WP_014962660.1">
    <property type="nucleotide sequence ID" value="NC_018655.1"/>
</dbReference>
<dbReference type="EMBL" id="CP003842">
    <property type="protein sequence ID" value="AFS80271.1"/>
    <property type="molecule type" value="Genomic_DNA"/>
</dbReference>
<dbReference type="InterPro" id="IPR011008">
    <property type="entry name" value="Dimeric_a/b-barrel"/>
</dbReference>
<accession>K0B705</accession>
<evidence type="ECO:0000259" key="1">
    <source>
        <dbReference type="Pfam" id="PF01037"/>
    </source>
</evidence>